<feature type="transmembrane region" description="Helical" evidence="2">
    <location>
        <begin position="27"/>
        <end position="50"/>
    </location>
</feature>
<dbReference type="EMBL" id="SPHZ02000007">
    <property type="protein sequence ID" value="KAF0908313.1"/>
    <property type="molecule type" value="Genomic_DNA"/>
</dbReference>
<keyword evidence="2" id="KW-1133">Transmembrane helix</keyword>
<evidence type="ECO:0000313" key="4">
    <source>
        <dbReference type="Proteomes" id="UP000479710"/>
    </source>
</evidence>
<dbReference type="Proteomes" id="UP000479710">
    <property type="component" value="Unassembled WGS sequence"/>
</dbReference>
<comment type="caution">
    <text evidence="3">The sequence shown here is derived from an EMBL/GenBank/DDBJ whole genome shotgun (WGS) entry which is preliminary data.</text>
</comment>
<dbReference type="AlphaFoldDB" id="A0A6G1D967"/>
<feature type="region of interest" description="Disordered" evidence="1">
    <location>
        <begin position="1"/>
        <end position="22"/>
    </location>
</feature>
<keyword evidence="4" id="KW-1185">Reference proteome</keyword>
<name>A0A6G1D967_9ORYZ</name>
<organism evidence="3 4">
    <name type="scientific">Oryza meyeriana var. granulata</name>
    <dbReference type="NCBI Taxonomy" id="110450"/>
    <lineage>
        <taxon>Eukaryota</taxon>
        <taxon>Viridiplantae</taxon>
        <taxon>Streptophyta</taxon>
        <taxon>Embryophyta</taxon>
        <taxon>Tracheophyta</taxon>
        <taxon>Spermatophyta</taxon>
        <taxon>Magnoliopsida</taxon>
        <taxon>Liliopsida</taxon>
        <taxon>Poales</taxon>
        <taxon>Poaceae</taxon>
        <taxon>BOP clade</taxon>
        <taxon>Oryzoideae</taxon>
        <taxon>Oryzeae</taxon>
        <taxon>Oryzinae</taxon>
        <taxon>Oryza</taxon>
        <taxon>Oryza meyeriana</taxon>
    </lineage>
</organism>
<proteinExistence type="predicted"/>
<evidence type="ECO:0000256" key="1">
    <source>
        <dbReference type="SAM" id="MobiDB-lite"/>
    </source>
</evidence>
<keyword evidence="2" id="KW-0812">Transmembrane</keyword>
<feature type="compositionally biased region" description="Basic and acidic residues" evidence="1">
    <location>
        <begin position="1"/>
        <end position="12"/>
    </location>
</feature>
<evidence type="ECO:0000256" key="2">
    <source>
        <dbReference type="SAM" id="Phobius"/>
    </source>
</evidence>
<gene>
    <name evidence="3" type="ORF">E2562_024727</name>
</gene>
<protein>
    <submittedName>
        <fullName evidence="3">Uncharacterized protein</fullName>
    </submittedName>
</protein>
<reference evidence="3 4" key="1">
    <citation type="submission" date="2019-11" db="EMBL/GenBank/DDBJ databases">
        <title>Whole genome sequence of Oryza granulata.</title>
        <authorList>
            <person name="Li W."/>
        </authorList>
    </citation>
    <scope>NUCLEOTIDE SEQUENCE [LARGE SCALE GENOMIC DNA]</scope>
    <source>
        <strain evidence="4">cv. Menghai</strain>
        <tissue evidence="3">Leaf</tissue>
    </source>
</reference>
<accession>A0A6G1D967</accession>
<evidence type="ECO:0000313" key="3">
    <source>
        <dbReference type="EMBL" id="KAF0908313.1"/>
    </source>
</evidence>
<sequence length="135" mass="14962">MDGRRNGDHEPTRWPPPGRGVEERDSAFFPASILLFALVGATATTAAVVWSASPDDQLVLHAGRNLTFTGKTCHMDRIGMAKPGAGITSGCARRVRIRGREWSRLEPFSDAEIKRLLRQNSKRLDQIDLMTCGMR</sequence>
<keyword evidence="2" id="KW-0472">Membrane</keyword>